<dbReference type="InterPro" id="IPR014710">
    <property type="entry name" value="RmlC-like_jellyroll"/>
</dbReference>
<sequence length="640" mass="73271">MRLCFGKRTGVRMGASGSDRRNSDAYFRQLSLQRKHGVIGEINVSSNLPVTVFKKNEKTKQLIKNAILNNQFLGDLDESRIEKLISVMYPEQVKANTRIIHEGEVGSHMYVSEEGTFEVYVGNTCHESFGPGVAFGELALLYNTKRLCSIHASTNAKVWVLERQAFQTVMLKDNEESLEHNLKILRQIEIFKGLSEEVLQKICDLITVEFYPANSYVIREGDKGDKFYIINGGSVKITKNKPGGTEEEMTILEKGDYFGEKALYDSEESRRQANAIAMAPGLECYTVEKRAFLDYLGGLDSIRNRDWSGYYSVNESDDWGDEFKNLTLSDTVFEGTIGAGGYGRVELVVVNSMPNLSFARKKIVKHMITKGGFQKMMYNEKNSLKLCNSPFICKLYRTFKDNRYLYLLLEVCLGGDLRTALYRSGRFDNSTTKFVTACVVEGLQHLHSLGIIYRDLKPENIVIDNRGYAKLTDFGSSKKIGPYKTKTFMGTPEYLAPEIIQSKLYNQAVDYWALGILTYEMLTNRTPFQDVSDIEVYKNILRGFKDMLVPPIIKNTAKNFIKSLLEDDPYKRLGYLRNGVADIHNHKWFHNFKWQELQSQTMPSPIVPKVRDHLDLRNFDKYPPDYRSAPMDYSDWDTNF</sequence>
<keyword evidence="8 13" id="KW-0067">ATP-binding</keyword>
<dbReference type="PRINTS" id="PR00103">
    <property type="entry name" value="CAMPKINASE"/>
</dbReference>
<dbReference type="InterPro" id="IPR011009">
    <property type="entry name" value="Kinase-like_dom_sf"/>
</dbReference>
<name>A0A6J3KJ72_9HYME</name>
<protein>
    <recommendedName>
        <fullName evidence="2">cGMP-dependent protein kinase</fullName>
        <ecNumber evidence="2">2.7.11.12</ecNumber>
    </recommendedName>
</protein>
<dbReference type="InterPro" id="IPR008271">
    <property type="entry name" value="Ser/Thr_kinase_AS"/>
</dbReference>
<evidence type="ECO:0000259" key="15">
    <source>
        <dbReference type="PROSITE" id="PS50011"/>
    </source>
</evidence>
<keyword evidence="5" id="KW-0808">Transferase</keyword>
<evidence type="ECO:0000259" key="17">
    <source>
        <dbReference type="PROSITE" id="PS51285"/>
    </source>
</evidence>
<evidence type="ECO:0000256" key="9">
    <source>
        <dbReference type="ARBA" id="ARBA00022992"/>
    </source>
</evidence>
<dbReference type="PIRSF" id="PIRSF000559">
    <property type="entry name" value="cGMP-dep_kinase"/>
    <property type="match status" value="1"/>
</dbReference>
<dbReference type="CDD" id="cd00038">
    <property type="entry name" value="CAP_ED"/>
    <property type="match status" value="2"/>
</dbReference>
<evidence type="ECO:0000256" key="13">
    <source>
        <dbReference type="PIRSR" id="PIRSR000559-2"/>
    </source>
</evidence>
<evidence type="ECO:0000256" key="5">
    <source>
        <dbReference type="ARBA" id="ARBA00022679"/>
    </source>
</evidence>
<dbReference type="PROSITE" id="PS00107">
    <property type="entry name" value="PROTEIN_KINASE_ATP"/>
    <property type="match status" value="1"/>
</dbReference>
<dbReference type="Gene3D" id="1.10.510.10">
    <property type="entry name" value="Transferase(Phosphotransferase) domain 1"/>
    <property type="match status" value="1"/>
</dbReference>
<dbReference type="PROSITE" id="PS00888">
    <property type="entry name" value="CNMP_BINDING_1"/>
    <property type="match status" value="1"/>
</dbReference>
<dbReference type="CDD" id="cd05572">
    <property type="entry name" value="STKc_cGK"/>
    <property type="match status" value="1"/>
</dbReference>
<feature type="domain" description="Protein kinase" evidence="15">
    <location>
        <begin position="331"/>
        <end position="589"/>
    </location>
</feature>
<evidence type="ECO:0000256" key="2">
    <source>
        <dbReference type="ARBA" id="ARBA00012428"/>
    </source>
</evidence>
<comment type="catalytic activity">
    <reaction evidence="11">
        <text>L-seryl-[protein] + ATP = O-phospho-L-seryl-[protein] + ADP + H(+)</text>
        <dbReference type="Rhea" id="RHEA:17989"/>
        <dbReference type="Rhea" id="RHEA-COMP:9863"/>
        <dbReference type="Rhea" id="RHEA-COMP:11604"/>
        <dbReference type="ChEBI" id="CHEBI:15378"/>
        <dbReference type="ChEBI" id="CHEBI:29999"/>
        <dbReference type="ChEBI" id="CHEBI:30616"/>
        <dbReference type="ChEBI" id="CHEBI:83421"/>
        <dbReference type="ChEBI" id="CHEBI:456216"/>
        <dbReference type="EC" id="2.7.11.12"/>
    </reaction>
</comment>
<dbReference type="Pfam" id="PF00069">
    <property type="entry name" value="Pkinase"/>
    <property type="match status" value="1"/>
</dbReference>
<dbReference type="PANTHER" id="PTHR24353">
    <property type="entry name" value="CYCLIC NUCLEOTIDE-DEPENDENT PROTEIN KINASE"/>
    <property type="match status" value="1"/>
</dbReference>
<dbReference type="GeneID" id="117235365"/>
<feature type="binding site" evidence="13 14">
    <location>
        <position position="361"/>
    </location>
    <ligand>
        <name>ATP</name>
        <dbReference type="ChEBI" id="CHEBI:30616"/>
    </ligand>
</feature>
<evidence type="ECO:0000256" key="10">
    <source>
        <dbReference type="ARBA" id="ARBA00047298"/>
    </source>
</evidence>
<dbReference type="PROSITE" id="PS51285">
    <property type="entry name" value="AGC_KINASE_CTER"/>
    <property type="match status" value="1"/>
</dbReference>
<keyword evidence="3" id="KW-0723">Serine/threonine-protein kinase</keyword>
<keyword evidence="4" id="KW-0140">cGMP</keyword>
<feature type="active site" description="Proton acceptor" evidence="12">
    <location>
        <position position="455"/>
    </location>
</feature>
<keyword evidence="18" id="KW-1185">Reference proteome</keyword>
<feature type="domain" description="Cyclic nucleotide-binding" evidence="16">
    <location>
        <begin position="72"/>
        <end position="187"/>
    </location>
</feature>
<evidence type="ECO:0000313" key="18">
    <source>
        <dbReference type="Proteomes" id="UP000504631"/>
    </source>
</evidence>
<dbReference type="PROSITE" id="PS50011">
    <property type="entry name" value="PROTEIN_KINASE_DOM"/>
    <property type="match status" value="1"/>
</dbReference>
<dbReference type="RefSeq" id="XP_033353212.1">
    <property type="nucleotide sequence ID" value="XM_033497321.1"/>
</dbReference>
<dbReference type="KEGG" id="bvk:117235365"/>
<dbReference type="EC" id="2.7.11.12" evidence="2"/>
<evidence type="ECO:0000256" key="8">
    <source>
        <dbReference type="ARBA" id="ARBA00022840"/>
    </source>
</evidence>
<feature type="domain" description="Cyclic nucleotide-binding" evidence="16">
    <location>
        <begin position="190"/>
        <end position="313"/>
    </location>
</feature>
<dbReference type="PROSITE" id="PS00108">
    <property type="entry name" value="PROTEIN_KINASE_ST"/>
    <property type="match status" value="1"/>
</dbReference>
<dbReference type="InterPro" id="IPR000961">
    <property type="entry name" value="AGC-kinase_C"/>
</dbReference>
<dbReference type="SMART" id="SM00100">
    <property type="entry name" value="cNMP"/>
    <property type="match status" value="2"/>
</dbReference>
<dbReference type="SUPFAM" id="SSF56112">
    <property type="entry name" value="Protein kinase-like (PK-like)"/>
    <property type="match status" value="1"/>
</dbReference>
<accession>A0A6J3KJ72</accession>
<dbReference type="InterPro" id="IPR017441">
    <property type="entry name" value="Protein_kinase_ATP_BS"/>
</dbReference>
<keyword evidence="6 13" id="KW-0547">Nucleotide-binding</keyword>
<keyword evidence="9" id="KW-0142">cGMP-binding</keyword>
<dbReference type="InterPro" id="IPR018490">
    <property type="entry name" value="cNMP-bd_dom_sf"/>
</dbReference>
<dbReference type="InterPro" id="IPR035014">
    <property type="entry name" value="STKc_cGK"/>
</dbReference>
<dbReference type="InterPro" id="IPR018488">
    <property type="entry name" value="cNMP-bd_CS"/>
</dbReference>
<gene>
    <name evidence="19" type="primary">LOC117235365</name>
</gene>
<dbReference type="AlphaFoldDB" id="A0A6J3KJ72"/>
<dbReference type="Pfam" id="PF00027">
    <property type="entry name" value="cNMP_binding"/>
    <property type="match status" value="2"/>
</dbReference>
<dbReference type="PANTHER" id="PTHR24353:SF144">
    <property type="match status" value="1"/>
</dbReference>
<evidence type="ECO:0000313" key="19">
    <source>
        <dbReference type="RefSeq" id="XP_033353212.1"/>
    </source>
</evidence>
<evidence type="ECO:0000256" key="4">
    <source>
        <dbReference type="ARBA" id="ARBA00022535"/>
    </source>
</evidence>
<dbReference type="GO" id="GO:0005524">
    <property type="term" value="F:ATP binding"/>
    <property type="evidence" value="ECO:0007669"/>
    <property type="project" value="UniProtKB-UniRule"/>
</dbReference>
<comment type="similarity">
    <text evidence="1">Belongs to the protein kinase superfamily. AGC Ser/Thr protein kinase family. cGMP subfamily.</text>
</comment>
<dbReference type="InterPro" id="IPR000595">
    <property type="entry name" value="cNMP-bd_dom"/>
</dbReference>
<dbReference type="Proteomes" id="UP000504631">
    <property type="component" value="Unplaced"/>
</dbReference>
<dbReference type="SUPFAM" id="SSF51206">
    <property type="entry name" value="cAMP-binding domain-like"/>
    <property type="match status" value="2"/>
</dbReference>
<dbReference type="InterPro" id="IPR000719">
    <property type="entry name" value="Prot_kinase_dom"/>
</dbReference>
<evidence type="ECO:0000256" key="3">
    <source>
        <dbReference type="ARBA" id="ARBA00022527"/>
    </source>
</evidence>
<dbReference type="InterPro" id="IPR002374">
    <property type="entry name" value="cGMP_dep_kinase"/>
</dbReference>
<dbReference type="SMART" id="SM00220">
    <property type="entry name" value="S_TKc"/>
    <property type="match status" value="1"/>
</dbReference>
<dbReference type="GO" id="GO:0030553">
    <property type="term" value="F:cGMP binding"/>
    <property type="evidence" value="ECO:0007669"/>
    <property type="project" value="UniProtKB-KW"/>
</dbReference>
<evidence type="ECO:0000256" key="1">
    <source>
        <dbReference type="ARBA" id="ARBA00006352"/>
    </source>
</evidence>
<comment type="catalytic activity">
    <reaction evidence="10">
        <text>L-threonyl-[protein] + ATP = O-phospho-L-threonyl-[protein] + ADP + H(+)</text>
        <dbReference type="Rhea" id="RHEA:46608"/>
        <dbReference type="Rhea" id="RHEA-COMP:11060"/>
        <dbReference type="Rhea" id="RHEA-COMP:11605"/>
        <dbReference type="ChEBI" id="CHEBI:15378"/>
        <dbReference type="ChEBI" id="CHEBI:30013"/>
        <dbReference type="ChEBI" id="CHEBI:30616"/>
        <dbReference type="ChEBI" id="CHEBI:61977"/>
        <dbReference type="ChEBI" id="CHEBI:456216"/>
        <dbReference type="EC" id="2.7.11.12"/>
    </reaction>
</comment>
<dbReference type="GO" id="GO:0004692">
    <property type="term" value="F:cGMP-dependent protein kinase activity"/>
    <property type="evidence" value="ECO:0007669"/>
    <property type="project" value="UniProtKB-EC"/>
</dbReference>
<dbReference type="Gene3D" id="3.30.200.20">
    <property type="entry name" value="Phosphorylase Kinase, domain 1"/>
    <property type="match status" value="1"/>
</dbReference>
<dbReference type="PROSITE" id="PS50042">
    <property type="entry name" value="CNMP_BINDING_3"/>
    <property type="match status" value="2"/>
</dbReference>
<organism evidence="18 19">
    <name type="scientific">Bombus vosnesenskii</name>
    <dbReference type="NCBI Taxonomy" id="207650"/>
    <lineage>
        <taxon>Eukaryota</taxon>
        <taxon>Metazoa</taxon>
        <taxon>Ecdysozoa</taxon>
        <taxon>Arthropoda</taxon>
        <taxon>Hexapoda</taxon>
        <taxon>Insecta</taxon>
        <taxon>Pterygota</taxon>
        <taxon>Neoptera</taxon>
        <taxon>Endopterygota</taxon>
        <taxon>Hymenoptera</taxon>
        <taxon>Apocrita</taxon>
        <taxon>Aculeata</taxon>
        <taxon>Apoidea</taxon>
        <taxon>Anthophila</taxon>
        <taxon>Apidae</taxon>
        <taxon>Bombus</taxon>
        <taxon>Pyrobombus</taxon>
    </lineage>
</organism>
<evidence type="ECO:0000256" key="14">
    <source>
        <dbReference type="PROSITE-ProRule" id="PRU10141"/>
    </source>
</evidence>
<dbReference type="PROSITE" id="PS00889">
    <property type="entry name" value="CNMP_BINDING_2"/>
    <property type="match status" value="1"/>
</dbReference>
<keyword evidence="7" id="KW-0418">Kinase</keyword>
<reference evidence="19" key="1">
    <citation type="submission" date="2025-08" db="UniProtKB">
        <authorList>
            <consortium name="RefSeq"/>
        </authorList>
    </citation>
    <scope>IDENTIFICATION</scope>
    <source>
        <tissue evidence="19">Muscle</tissue>
    </source>
</reference>
<feature type="domain" description="AGC-kinase C-terminal" evidence="17">
    <location>
        <begin position="590"/>
        <end position="640"/>
    </location>
</feature>
<evidence type="ECO:0000256" key="12">
    <source>
        <dbReference type="PIRSR" id="PIRSR000559-1"/>
    </source>
</evidence>
<evidence type="ECO:0000259" key="16">
    <source>
        <dbReference type="PROSITE" id="PS50042"/>
    </source>
</evidence>
<evidence type="ECO:0000256" key="6">
    <source>
        <dbReference type="ARBA" id="ARBA00022741"/>
    </source>
</evidence>
<proteinExistence type="inferred from homology"/>
<evidence type="ECO:0000256" key="7">
    <source>
        <dbReference type="ARBA" id="ARBA00022777"/>
    </source>
</evidence>
<dbReference type="FunFam" id="1.10.510.10:FF:000210">
    <property type="entry name" value="Non-specific serine/threonine protein kinase"/>
    <property type="match status" value="1"/>
</dbReference>
<dbReference type="Gene3D" id="2.60.120.10">
    <property type="entry name" value="Jelly Rolls"/>
    <property type="match status" value="2"/>
</dbReference>
<evidence type="ECO:0000256" key="11">
    <source>
        <dbReference type="ARBA" id="ARBA00047462"/>
    </source>
</evidence>